<sequence length="145" mass="14911">MNGRADCTRSAASRSTWPGSKGSDRSRKERAERGGATVFACVALTGLIAAALMIGQVGMVVVARHRAQAAADLAALAAAGALEGGAEAGCKAGEEVARRMGSRIKECRIEGWHATVAVARNIPMGLFGVRMVHAVARAGPVAEEQ</sequence>
<comment type="caution">
    <text evidence="4">The sequence shown here is derived from an EMBL/GenBank/DDBJ whole genome shotgun (WGS) entry which is preliminary data.</text>
</comment>
<evidence type="ECO:0000256" key="2">
    <source>
        <dbReference type="SAM" id="Phobius"/>
    </source>
</evidence>
<evidence type="ECO:0000256" key="1">
    <source>
        <dbReference type="SAM" id="MobiDB-lite"/>
    </source>
</evidence>
<name>A0ABW7XBY4_9NOCA</name>
<proteinExistence type="predicted"/>
<gene>
    <name evidence="4" type="ORF">ACH49W_35340</name>
</gene>
<feature type="region of interest" description="Disordered" evidence="1">
    <location>
        <begin position="1"/>
        <end position="29"/>
    </location>
</feature>
<dbReference type="RefSeq" id="WP_357406695.1">
    <property type="nucleotide sequence ID" value="NZ_JBEYCD010000008.1"/>
</dbReference>
<reference evidence="4 5" key="1">
    <citation type="submission" date="2024-10" db="EMBL/GenBank/DDBJ databases">
        <title>The Natural Products Discovery Center: Release of the First 8490 Sequenced Strains for Exploring Actinobacteria Biosynthetic Diversity.</title>
        <authorList>
            <person name="Kalkreuter E."/>
            <person name="Kautsar S.A."/>
            <person name="Yang D."/>
            <person name="Bader C.D."/>
            <person name="Teijaro C.N."/>
            <person name="Fluegel L."/>
            <person name="Davis C.M."/>
            <person name="Simpson J.R."/>
            <person name="Lauterbach L."/>
            <person name="Steele A.D."/>
            <person name="Gui C."/>
            <person name="Meng S."/>
            <person name="Li G."/>
            <person name="Viehrig K."/>
            <person name="Ye F."/>
            <person name="Su P."/>
            <person name="Kiefer A.F."/>
            <person name="Nichols A."/>
            <person name="Cepeda A.J."/>
            <person name="Yan W."/>
            <person name="Fan B."/>
            <person name="Jiang Y."/>
            <person name="Adhikari A."/>
            <person name="Zheng C.-J."/>
            <person name="Schuster L."/>
            <person name="Cowan T.M."/>
            <person name="Smanski M.J."/>
            <person name="Chevrette M.G."/>
            <person name="De Carvalho L.P.S."/>
            <person name="Shen B."/>
        </authorList>
    </citation>
    <scope>NUCLEOTIDE SEQUENCE [LARGE SCALE GENOMIC DNA]</scope>
    <source>
        <strain evidence="4 5">NPDC019275</strain>
    </source>
</reference>
<evidence type="ECO:0000259" key="3">
    <source>
        <dbReference type="Pfam" id="PF13400"/>
    </source>
</evidence>
<keyword evidence="5" id="KW-1185">Reference proteome</keyword>
<dbReference type="InterPro" id="IPR028087">
    <property type="entry name" value="Tad_N"/>
</dbReference>
<keyword evidence="2" id="KW-0812">Transmembrane</keyword>
<dbReference type="Proteomes" id="UP001611415">
    <property type="component" value="Unassembled WGS sequence"/>
</dbReference>
<organism evidence="4 5">
    <name type="scientific">Nocardia xishanensis</name>
    <dbReference type="NCBI Taxonomy" id="238964"/>
    <lineage>
        <taxon>Bacteria</taxon>
        <taxon>Bacillati</taxon>
        <taxon>Actinomycetota</taxon>
        <taxon>Actinomycetes</taxon>
        <taxon>Mycobacteriales</taxon>
        <taxon>Nocardiaceae</taxon>
        <taxon>Nocardia</taxon>
    </lineage>
</organism>
<dbReference type="EMBL" id="JBIRYO010000046">
    <property type="protein sequence ID" value="MFI2478653.1"/>
    <property type="molecule type" value="Genomic_DNA"/>
</dbReference>
<protein>
    <submittedName>
        <fullName evidence="4">Rv3654c family TadE-like protein</fullName>
    </submittedName>
</protein>
<feature type="transmembrane region" description="Helical" evidence="2">
    <location>
        <begin position="35"/>
        <end position="55"/>
    </location>
</feature>
<accession>A0ABW7XBY4</accession>
<dbReference type="NCBIfam" id="TIGR03816">
    <property type="entry name" value="tadE_like_DECH"/>
    <property type="match status" value="1"/>
</dbReference>
<feature type="domain" description="Putative Flp pilus-assembly TadG-like N-terminal" evidence="3">
    <location>
        <begin position="34"/>
        <end position="80"/>
    </location>
</feature>
<keyword evidence="2" id="KW-0472">Membrane</keyword>
<dbReference type="InterPro" id="IPR021202">
    <property type="entry name" value="Rv3654c-like"/>
</dbReference>
<evidence type="ECO:0000313" key="4">
    <source>
        <dbReference type="EMBL" id="MFI2478653.1"/>
    </source>
</evidence>
<dbReference type="Pfam" id="PF13400">
    <property type="entry name" value="Tad"/>
    <property type="match status" value="1"/>
</dbReference>
<evidence type="ECO:0000313" key="5">
    <source>
        <dbReference type="Proteomes" id="UP001611415"/>
    </source>
</evidence>
<keyword evidence="2" id="KW-1133">Transmembrane helix</keyword>